<accession>A0A3N4HKJ9</accession>
<dbReference type="EMBL" id="ML119852">
    <property type="protein sequence ID" value="RPA72661.1"/>
    <property type="molecule type" value="Genomic_DNA"/>
</dbReference>
<reference evidence="2 3" key="1">
    <citation type="journal article" date="2018" name="Nat. Ecol. Evol.">
        <title>Pezizomycetes genomes reveal the molecular basis of ectomycorrhizal truffle lifestyle.</title>
        <authorList>
            <person name="Murat C."/>
            <person name="Payen T."/>
            <person name="Noel B."/>
            <person name="Kuo A."/>
            <person name="Morin E."/>
            <person name="Chen J."/>
            <person name="Kohler A."/>
            <person name="Krizsan K."/>
            <person name="Balestrini R."/>
            <person name="Da Silva C."/>
            <person name="Montanini B."/>
            <person name="Hainaut M."/>
            <person name="Levati E."/>
            <person name="Barry K.W."/>
            <person name="Belfiori B."/>
            <person name="Cichocki N."/>
            <person name="Clum A."/>
            <person name="Dockter R.B."/>
            <person name="Fauchery L."/>
            <person name="Guy J."/>
            <person name="Iotti M."/>
            <person name="Le Tacon F."/>
            <person name="Lindquist E.A."/>
            <person name="Lipzen A."/>
            <person name="Malagnac F."/>
            <person name="Mello A."/>
            <person name="Molinier V."/>
            <person name="Miyauchi S."/>
            <person name="Poulain J."/>
            <person name="Riccioni C."/>
            <person name="Rubini A."/>
            <person name="Sitrit Y."/>
            <person name="Splivallo R."/>
            <person name="Traeger S."/>
            <person name="Wang M."/>
            <person name="Zifcakova L."/>
            <person name="Wipf D."/>
            <person name="Zambonelli A."/>
            <person name="Paolocci F."/>
            <person name="Nowrousian M."/>
            <person name="Ottonello S."/>
            <person name="Baldrian P."/>
            <person name="Spatafora J.W."/>
            <person name="Henrissat B."/>
            <person name="Nagy L.G."/>
            <person name="Aury J.M."/>
            <person name="Wincker P."/>
            <person name="Grigoriev I.V."/>
            <person name="Bonfante P."/>
            <person name="Martin F.M."/>
        </authorList>
    </citation>
    <scope>NUCLEOTIDE SEQUENCE [LARGE SCALE GENOMIC DNA]</scope>
    <source>
        <strain evidence="2 3">RN42</strain>
    </source>
</reference>
<dbReference type="AlphaFoldDB" id="A0A3N4HKJ9"/>
<organism evidence="2 3">
    <name type="scientific">Ascobolus immersus RN42</name>
    <dbReference type="NCBI Taxonomy" id="1160509"/>
    <lineage>
        <taxon>Eukaryota</taxon>
        <taxon>Fungi</taxon>
        <taxon>Dikarya</taxon>
        <taxon>Ascomycota</taxon>
        <taxon>Pezizomycotina</taxon>
        <taxon>Pezizomycetes</taxon>
        <taxon>Pezizales</taxon>
        <taxon>Ascobolaceae</taxon>
        <taxon>Ascobolus</taxon>
    </lineage>
</organism>
<feature type="region of interest" description="Disordered" evidence="1">
    <location>
        <begin position="19"/>
        <end position="336"/>
    </location>
</feature>
<evidence type="ECO:0000313" key="2">
    <source>
        <dbReference type="EMBL" id="RPA72661.1"/>
    </source>
</evidence>
<feature type="compositionally biased region" description="Basic and acidic residues" evidence="1">
    <location>
        <begin position="157"/>
        <end position="179"/>
    </location>
</feature>
<proteinExistence type="predicted"/>
<evidence type="ECO:0000256" key="1">
    <source>
        <dbReference type="SAM" id="MobiDB-lite"/>
    </source>
</evidence>
<gene>
    <name evidence="2" type="ORF">BJ508DRAFT_314541</name>
</gene>
<evidence type="ECO:0000313" key="3">
    <source>
        <dbReference type="Proteomes" id="UP000275078"/>
    </source>
</evidence>
<feature type="compositionally biased region" description="Polar residues" evidence="1">
    <location>
        <begin position="87"/>
        <end position="106"/>
    </location>
</feature>
<dbReference type="Proteomes" id="UP000275078">
    <property type="component" value="Unassembled WGS sequence"/>
</dbReference>
<protein>
    <submittedName>
        <fullName evidence="2">Uncharacterized protein</fullName>
    </submittedName>
</protein>
<feature type="compositionally biased region" description="Low complexity" evidence="1">
    <location>
        <begin position="19"/>
        <end position="29"/>
    </location>
</feature>
<feature type="compositionally biased region" description="Basic and acidic residues" evidence="1">
    <location>
        <begin position="297"/>
        <end position="322"/>
    </location>
</feature>
<name>A0A3N4HKJ9_ASCIM</name>
<feature type="compositionally biased region" description="Low complexity" evidence="1">
    <location>
        <begin position="119"/>
        <end position="138"/>
    </location>
</feature>
<sequence>MDWSGTCKTFCQACGICKGSASSSSAGSSHPVRVSEQGQQRTSADIPLTASRPGRAHDRSQIVGQGSVPPGGLPQAASAASVPKGTADNTSGGRSMQSEAPSTGSQHWGFEPPTPPRSNNPVSSSVSDLASRSQQSSVNDRCDERGNPFSLGSPVTERLKDARVPSNDQEARRRYHEGEGPAALLPQQGAEQAFSTEKGKGKSDNIPSATTTTPKAKGKVIEHDWSGTDSTSSASGFGGSSTGSEQAPQRGRAPPREESGGSSLAQLDEERRRGNSLSPNRLFGTPLASALVPTENRLLDAKNKEDEERAQEQVGNWKDHRGINPPGARPPTKKAP</sequence>
<keyword evidence="3" id="KW-1185">Reference proteome</keyword>
<feature type="compositionally biased region" description="Polar residues" evidence="1">
    <location>
        <begin position="205"/>
        <end position="214"/>
    </location>
</feature>